<dbReference type="SUPFAM" id="SSF57903">
    <property type="entry name" value="FYVE/PHD zinc finger"/>
    <property type="match status" value="1"/>
</dbReference>
<dbReference type="AlphaFoldDB" id="A0A6J1MPD7"/>
<sequence length="311" mass="34960">MACNTCAKTFSIFRPEKGCPSCGFSYCSKCLKNKVFLKKFNSEVMVCAKCKQLTNSNEPNEPKNVIPPDAYYKRMGITESATGDRTSENAVEDEISDRLKKLKEGKQDNVVNTNSNDAIADRLQKLKGDIPSTSDAELRSRLANIKGVPVSALETKQVTPTILPKKTEQEQIDDLMRQYMEQGTIDKKYEDEFDGLVSDIEGRLQRLKGAKSSDQDKVNSQQENNDNSEDEEETVKKIVAKVTAEAKLEGNIDSDPVLDELPFCEICNEDAKMRCLGCKYLFCKNCFKEHADSDDGCDKYELYSPPKNFVM</sequence>
<organism evidence="7 8">
    <name type="scientific">Bicyclus anynana</name>
    <name type="common">Squinting bush brown butterfly</name>
    <dbReference type="NCBI Taxonomy" id="110368"/>
    <lineage>
        <taxon>Eukaryota</taxon>
        <taxon>Metazoa</taxon>
        <taxon>Ecdysozoa</taxon>
        <taxon>Arthropoda</taxon>
        <taxon>Hexapoda</taxon>
        <taxon>Insecta</taxon>
        <taxon>Pterygota</taxon>
        <taxon>Neoptera</taxon>
        <taxon>Endopterygota</taxon>
        <taxon>Lepidoptera</taxon>
        <taxon>Glossata</taxon>
        <taxon>Ditrysia</taxon>
        <taxon>Papilionoidea</taxon>
        <taxon>Nymphalidae</taxon>
        <taxon>Satyrinae</taxon>
        <taxon>Satyrini</taxon>
        <taxon>Mycalesina</taxon>
        <taxon>Bicyclus</taxon>
    </lineage>
</organism>
<dbReference type="CDD" id="cd00065">
    <property type="entry name" value="FYVE_like_SF"/>
    <property type="match status" value="1"/>
</dbReference>
<dbReference type="InterPro" id="IPR013083">
    <property type="entry name" value="Znf_RING/FYVE/PHD"/>
</dbReference>
<dbReference type="GO" id="GO:0005813">
    <property type="term" value="C:centrosome"/>
    <property type="evidence" value="ECO:0007669"/>
    <property type="project" value="TreeGrafter"/>
</dbReference>
<keyword evidence="2 4" id="KW-0863">Zinc-finger</keyword>
<dbReference type="Pfam" id="PF01363">
    <property type="entry name" value="FYVE"/>
    <property type="match status" value="1"/>
</dbReference>
<evidence type="ECO:0000256" key="4">
    <source>
        <dbReference type="PROSITE-ProRule" id="PRU00091"/>
    </source>
</evidence>
<keyword evidence="3" id="KW-0862">Zinc</keyword>
<dbReference type="GO" id="GO:0032154">
    <property type="term" value="C:cleavage furrow"/>
    <property type="evidence" value="ECO:0007669"/>
    <property type="project" value="TreeGrafter"/>
</dbReference>
<evidence type="ECO:0000256" key="3">
    <source>
        <dbReference type="ARBA" id="ARBA00022833"/>
    </source>
</evidence>
<feature type="domain" description="FYVE-type" evidence="6">
    <location>
        <begin position="1"/>
        <end position="55"/>
    </location>
</feature>
<dbReference type="InterPro" id="IPR000306">
    <property type="entry name" value="Znf_FYVE"/>
</dbReference>
<feature type="region of interest" description="Disordered" evidence="5">
    <location>
        <begin position="208"/>
        <end position="234"/>
    </location>
</feature>
<dbReference type="InterPro" id="IPR011011">
    <property type="entry name" value="Znf_FYVE_PHD"/>
</dbReference>
<dbReference type="OrthoDB" id="5407799at2759"/>
<dbReference type="GO" id="GO:0044878">
    <property type="term" value="P:mitotic cytokinesis checkpoint signaling"/>
    <property type="evidence" value="ECO:0007669"/>
    <property type="project" value="TreeGrafter"/>
</dbReference>
<keyword evidence="7" id="KW-1185">Reference proteome</keyword>
<name>A0A6J1MPD7_BICAN</name>
<dbReference type="GeneID" id="112043537"/>
<evidence type="ECO:0000256" key="2">
    <source>
        <dbReference type="ARBA" id="ARBA00022771"/>
    </source>
</evidence>
<evidence type="ECO:0000259" key="6">
    <source>
        <dbReference type="PROSITE" id="PS50178"/>
    </source>
</evidence>
<dbReference type="GO" id="GO:0009838">
    <property type="term" value="P:abscission"/>
    <property type="evidence" value="ECO:0007669"/>
    <property type="project" value="TreeGrafter"/>
</dbReference>
<dbReference type="GO" id="GO:0030496">
    <property type="term" value="C:midbody"/>
    <property type="evidence" value="ECO:0007669"/>
    <property type="project" value="TreeGrafter"/>
</dbReference>
<dbReference type="PROSITE" id="PS50178">
    <property type="entry name" value="ZF_FYVE"/>
    <property type="match status" value="1"/>
</dbReference>
<dbReference type="RefSeq" id="XP_023934773.1">
    <property type="nucleotide sequence ID" value="XM_024079005.2"/>
</dbReference>
<dbReference type="InterPro" id="IPR017455">
    <property type="entry name" value="Znf_FYVE-rel"/>
</dbReference>
<dbReference type="GO" id="GO:0032266">
    <property type="term" value="F:phosphatidylinositol-3-phosphate binding"/>
    <property type="evidence" value="ECO:0007669"/>
    <property type="project" value="TreeGrafter"/>
</dbReference>
<dbReference type="GO" id="GO:0008270">
    <property type="term" value="F:zinc ion binding"/>
    <property type="evidence" value="ECO:0007669"/>
    <property type="project" value="UniProtKB-KW"/>
</dbReference>
<accession>A0A6J1MPD7</accession>
<dbReference type="Pfam" id="PF22586">
    <property type="entry name" value="ANCHR-like_BBOX"/>
    <property type="match status" value="1"/>
</dbReference>
<dbReference type="SUPFAM" id="SSF57845">
    <property type="entry name" value="B-box zinc-binding domain"/>
    <property type="match status" value="1"/>
</dbReference>
<dbReference type="KEGG" id="bany:112043537"/>
<evidence type="ECO:0000256" key="1">
    <source>
        <dbReference type="ARBA" id="ARBA00022723"/>
    </source>
</evidence>
<dbReference type="PANTHER" id="PTHR46603:SF1">
    <property type="entry name" value="ABSCISSION_NOCUT CHECKPOINT REGULATOR"/>
    <property type="match status" value="1"/>
</dbReference>
<reference evidence="8" key="1">
    <citation type="submission" date="2025-08" db="UniProtKB">
        <authorList>
            <consortium name="RefSeq"/>
        </authorList>
    </citation>
    <scope>IDENTIFICATION</scope>
</reference>
<gene>
    <name evidence="8" type="primary">LOC112043537</name>
</gene>
<evidence type="ECO:0000313" key="7">
    <source>
        <dbReference type="Proteomes" id="UP001652582"/>
    </source>
</evidence>
<evidence type="ECO:0000313" key="8">
    <source>
        <dbReference type="RefSeq" id="XP_023934773.1"/>
    </source>
</evidence>
<dbReference type="Proteomes" id="UP001652582">
    <property type="component" value="Chromosome 21"/>
</dbReference>
<dbReference type="PANTHER" id="PTHR46603">
    <property type="entry name" value="ABSCISSION/NOCUT CHECKPOINT REGULATOR"/>
    <property type="match status" value="1"/>
</dbReference>
<dbReference type="Gene3D" id="3.30.40.10">
    <property type="entry name" value="Zinc/RING finger domain, C3HC4 (zinc finger)"/>
    <property type="match status" value="1"/>
</dbReference>
<evidence type="ECO:0000256" key="5">
    <source>
        <dbReference type="SAM" id="MobiDB-lite"/>
    </source>
</evidence>
<keyword evidence="1" id="KW-0479">Metal-binding</keyword>
<proteinExistence type="predicted"/>
<protein>
    <submittedName>
        <fullName evidence="8">Abscission/NoCut checkpoint regulator isoform X1</fullName>
    </submittedName>
</protein>